<protein>
    <submittedName>
        <fullName evidence="2">Uncharacterized protein</fullName>
    </submittedName>
</protein>
<feature type="chain" id="PRO_5013071391" evidence="1">
    <location>
        <begin position="19"/>
        <end position="372"/>
    </location>
</feature>
<dbReference type="AlphaFoldDB" id="A0A1W0E817"/>
<gene>
    <name evidence="2" type="ORF">EHP00_1659</name>
</gene>
<proteinExistence type="predicted"/>
<accession>A0A1W0E817</accession>
<keyword evidence="1" id="KW-0732">Signal</keyword>
<evidence type="ECO:0000256" key="1">
    <source>
        <dbReference type="SAM" id="SignalP"/>
    </source>
</evidence>
<name>A0A1W0E817_9MICR</name>
<dbReference type="VEuPathDB" id="MicrosporidiaDB:EHP00_1659"/>
<feature type="signal peptide" evidence="1">
    <location>
        <begin position="1"/>
        <end position="18"/>
    </location>
</feature>
<keyword evidence="3" id="KW-1185">Reference proteome</keyword>
<comment type="caution">
    <text evidence="2">The sequence shown here is derived from an EMBL/GenBank/DDBJ whole genome shotgun (WGS) entry which is preliminary data.</text>
</comment>
<evidence type="ECO:0000313" key="2">
    <source>
        <dbReference type="EMBL" id="OQS55352.1"/>
    </source>
</evidence>
<dbReference type="EMBL" id="MNPJ01000010">
    <property type="protein sequence ID" value="OQS55352.1"/>
    <property type="molecule type" value="Genomic_DNA"/>
</dbReference>
<organism evidence="2 3">
    <name type="scientific">Ecytonucleospora hepatopenaei</name>
    <dbReference type="NCBI Taxonomy" id="646526"/>
    <lineage>
        <taxon>Eukaryota</taxon>
        <taxon>Fungi</taxon>
        <taxon>Fungi incertae sedis</taxon>
        <taxon>Microsporidia</taxon>
        <taxon>Enterocytozoonidae</taxon>
        <taxon>Ecytonucleospora</taxon>
    </lineage>
</organism>
<evidence type="ECO:0000313" key="3">
    <source>
        <dbReference type="Proteomes" id="UP000192758"/>
    </source>
</evidence>
<dbReference type="Proteomes" id="UP000192758">
    <property type="component" value="Unassembled WGS sequence"/>
</dbReference>
<sequence>MIYLKFINLLLFYNIIYNSNDVSRENKTNHTNIHNTFYNLHNTNSFLEIDNEEFFKEMRSLFKNYNLKNTDYIFLYNIFSRIWTGPKHHESSQIIKSIFVSLKKPSFCDFVIGSKALCSNIYHFLVKELLPLYNFEMLTNLNINNFFHESTIFTYWKNSNIRADLLEYRNLYFSIYLNSITNLIVAAHKYHKFVIINYKKVGENLKYKMMVTDLYMHVIVAHIIQGFTLTDEFKELLETSLDNVKIIFSIDFSFYNKMIGFKKYFNRLKNLSILKKTSFCQNNVTLNELESIYKDWDEINKYKKKCTFRIRRDHFYGKHKLKHIECTKQDIKSFMLDVNVKYINNLKPFKDFNKIYDKKEQNTILLKEELYC</sequence>
<reference evidence="2 3" key="1">
    <citation type="journal article" date="2017" name="Environ. Microbiol.">
        <title>Decay of the glycolytic pathway and adaptation to intranuclear parasitism within Enterocytozoonidae microsporidia.</title>
        <authorList>
            <person name="Wiredu Boakye D."/>
            <person name="Jaroenlak P."/>
            <person name="Prachumwat A."/>
            <person name="Williams T.A."/>
            <person name="Bateman K.S."/>
            <person name="Itsathitphaisarn O."/>
            <person name="Sritunyalucksana K."/>
            <person name="Paszkiewicz K.H."/>
            <person name="Moore K.A."/>
            <person name="Stentiford G.D."/>
            <person name="Williams B.A."/>
        </authorList>
    </citation>
    <scope>NUCLEOTIDE SEQUENCE [LARGE SCALE GENOMIC DNA]</scope>
    <source>
        <strain evidence="2 3">TH1</strain>
    </source>
</reference>